<dbReference type="AlphaFoldDB" id="A0AAV0LH59"/>
<sequence length="46" mass="4949">MVSTTCGVFDDGHPVAFAAKQAVRDSQLWHARLGHPSSAKLSALQR</sequence>
<gene>
    <name evidence="2" type="ORF">LITE_LOCUS24008</name>
</gene>
<feature type="domain" description="GAG-pre-integrase" evidence="1">
    <location>
        <begin position="16"/>
        <end position="45"/>
    </location>
</feature>
<proteinExistence type="predicted"/>
<comment type="caution">
    <text evidence="2">The sequence shown here is derived from an EMBL/GenBank/DDBJ whole genome shotgun (WGS) entry which is preliminary data.</text>
</comment>
<protein>
    <recommendedName>
        <fullName evidence="1">GAG-pre-integrase domain-containing protein</fullName>
    </recommendedName>
</protein>
<evidence type="ECO:0000259" key="1">
    <source>
        <dbReference type="Pfam" id="PF13976"/>
    </source>
</evidence>
<dbReference type="Pfam" id="PF13976">
    <property type="entry name" value="gag_pre-integrs"/>
    <property type="match status" value="1"/>
</dbReference>
<dbReference type="EMBL" id="CAMGYJ010000006">
    <property type="protein sequence ID" value="CAI0433730.1"/>
    <property type="molecule type" value="Genomic_DNA"/>
</dbReference>
<organism evidence="2 3">
    <name type="scientific">Linum tenue</name>
    <dbReference type="NCBI Taxonomy" id="586396"/>
    <lineage>
        <taxon>Eukaryota</taxon>
        <taxon>Viridiplantae</taxon>
        <taxon>Streptophyta</taxon>
        <taxon>Embryophyta</taxon>
        <taxon>Tracheophyta</taxon>
        <taxon>Spermatophyta</taxon>
        <taxon>Magnoliopsida</taxon>
        <taxon>eudicotyledons</taxon>
        <taxon>Gunneridae</taxon>
        <taxon>Pentapetalae</taxon>
        <taxon>rosids</taxon>
        <taxon>fabids</taxon>
        <taxon>Malpighiales</taxon>
        <taxon>Linaceae</taxon>
        <taxon>Linum</taxon>
    </lineage>
</organism>
<name>A0AAV0LH59_9ROSI</name>
<accession>A0AAV0LH59</accession>
<dbReference type="Proteomes" id="UP001154282">
    <property type="component" value="Unassembled WGS sequence"/>
</dbReference>
<dbReference type="InterPro" id="IPR025724">
    <property type="entry name" value="GAG-pre-integrase_dom"/>
</dbReference>
<evidence type="ECO:0000313" key="2">
    <source>
        <dbReference type="EMBL" id="CAI0433730.1"/>
    </source>
</evidence>
<feature type="non-terminal residue" evidence="2">
    <location>
        <position position="46"/>
    </location>
</feature>
<reference evidence="2" key="1">
    <citation type="submission" date="2022-08" db="EMBL/GenBank/DDBJ databases">
        <authorList>
            <person name="Gutierrez-Valencia J."/>
        </authorList>
    </citation>
    <scope>NUCLEOTIDE SEQUENCE</scope>
</reference>
<evidence type="ECO:0000313" key="3">
    <source>
        <dbReference type="Proteomes" id="UP001154282"/>
    </source>
</evidence>
<keyword evidence="3" id="KW-1185">Reference proteome</keyword>